<reference evidence="1" key="1">
    <citation type="submission" date="2021-04" db="EMBL/GenBank/DDBJ databases">
        <title>novel species isolated from subtropical streams in China.</title>
        <authorList>
            <person name="Lu H."/>
        </authorList>
    </citation>
    <scope>NUCLEOTIDE SEQUENCE</scope>
    <source>
        <strain evidence="1">LFS511W</strain>
    </source>
</reference>
<dbReference type="PANTHER" id="PTHR18964">
    <property type="entry name" value="ROK (REPRESSOR, ORF, KINASE) FAMILY"/>
    <property type="match status" value="1"/>
</dbReference>
<dbReference type="InterPro" id="IPR049874">
    <property type="entry name" value="ROK_cs"/>
</dbReference>
<organism evidence="1 2">
    <name type="scientific">Undibacterium luofuense</name>
    <dbReference type="NCBI Taxonomy" id="2828733"/>
    <lineage>
        <taxon>Bacteria</taxon>
        <taxon>Pseudomonadati</taxon>
        <taxon>Pseudomonadota</taxon>
        <taxon>Betaproteobacteria</taxon>
        <taxon>Burkholderiales</taxon>
        <taxon>Oxalobacteraceae</taxon>
        <taxon>Undibacterium</taxon>
    </lineage>
</organism>
<name>A0A941DJ97_9BURK</name>
<protein>
    <submittedName>
        <fullName evidence="1">ROK family protein</fullName>
    </submittedName>
</protein>
<dbReference type="Pfam" id="PF00480">
    <property type="entry name" value="ROK"/>
    <property type="match status" value="1"/>
</dbReference>
<dbReference type="InterPro" id="IPR000600">
    <property type="entry name" value="ROK"/>
</dbReference>
<dbReference type="Gene3D" id="3.30.420.40">
    <property type="match status" value="2"/>
</dbReference>
<dbReference type="EMBL" id="JAGSPN010000003">
    <property type="protein sequence ID" value="MBR7781798.1"/>
    <property type="molecule type" value="Genomic_DNA"/>
</dbReference>
<dbReference type="GO" id="GO:0019262">
    <property type="term" value="P:N-acetylneuraminate catabolic process"/>
    <property type="evidence" value="ECO:0007669"/>
    <property type="project" value="TreeGrafter"/>
</dbReference>
<proteinExistence type="predicted"/>
<gene>
    <name evidence="1" type="ORF">KDM89_06575</name>
</gene>
<evidence type="ECO:0000313" key="1">
    <source>
        <dbReference type="EMBL" id="MBR7781798.1"/>
    </source>
</evidence>
<dbReference type="Proteomes" id="UP000680067">
    <property type="component" value="Unassembled WGS sequence"/>
</dbReference>
<dbReference type="PANTHER" id="PTHR18964:SF169">
    <property type="entry name" value="N-ACETYLMANNOSAMINE KINASE"/>
    <property type="match status" value="1"/>
</dbReference>
<keyword evidence="2" id="KW-1185">Reference proteome</keyword>
<dbReference type="GO" id="GO:0009384">
    <property type="term" value="F:N-acylmannosamine kinase activity"/>
    <property type="evidence" value="ECO:0007669"/>
    <property type="project" value="TreeGrafter"/>
</dbReference>
<accession>A0A941DJ97</accession>
<dbReference type="InterPro" id="IPR043129">
    <property type="entry name" value="ATPase_NBD"/>
</dbReference>
<sequence>MNFKPLKVAEMLATLDIGGTKVAAALTQSGRVLERRQLPMVSQREDLQPLLASLLQGWEGIQKIGVATTGYVQQGRVYSVNHDIIGFWNGLPLQDILRSICDVPVVMLNDAQAAAWGEYLARQQDGNGPADLMFITLSTGIGGGLVLNHRLRTGQAGLAGHIGHIPSHIRSMDGQLRCGCGQTGCLELIASGTGLARQASTLMGETCDSRSLFMLAQQHPAAERLIQHAADAVAAMLASQHLALDLQEIVIGGSVGMAPGMLERIQRAFSRIPIPAAPVISAARCGADAGLAGIMHWAGARS</sequence>
<evidence type="ECO:0000313" key="2">
    <source>
        <dbReference type="Proteomes" id="UP000680067"/>
    </source>
</evidence>
<comment type="caution">
    <text evidence="1">The sequence shown here is derived from an EMBL/GenBank/DDBJ whole genome shotgun (WGS) entry which is preliminary data.</text>
</comment>
<dbReference type="AlphaFoldDB" id="A0A941DJ97"/>
<dbReference type="PROSITE" id="PS01125">
    <property type="entry name" value="ROK"/>
    <property type="match status" value="1"/>
</dbReference>
<dbReference type="SUPFAM" id="SSF53067">
    <property type="entry name" value="Actin-like ATPase domain"/>
    <property type="match status" value="1"/>
</dbReference>